<gene>
    <name evidence="7" type="ORF">HH214_00185</name>
</gene>
<dbReference type="EMBL" id="CP051682">
    <property type="protein sequence ID" value="QJD94400.1"/>
    <property type="molecule type" value="Genomic_DNA"/>
</dbReference>
<keyword evidence="5" id="KW-0560">Oxidoreductase</keyword>
<protein>
    <recommendedName>
        <fullName evidence="6">Glucose-methanol-choline oxidoreductase C-terminal domain-containing protein</fullName>
    </recommendedName>
</protein>
<dbReference type="Pfam" id="PF05199">
    <property type="entry name" value="GMC_oxred_C"/>
    <property type="match status" value="1"/>
</dbReference>
<dbReference type="PANTHER" id="PTHR42784:SF1">
    <property type="entry name" value="PYRANOSE 2-OXIDASE"/>
    <property type="match status" value="1"/>
</dbReference>
<dbReference type="KEGG" id="mrob:HH214_00185"/>
<evidence type="ECO:0000256" key="4">
    <source>
        <dbReference type="ARBA" id="ARBA00022827"/>
    </source>
</evidence>
<evidence type="ECO:0000256" key="2">
    <source>
        <dbReference type="ARBA" id="ARBA00010790"/>
    </source>
</evidence>
<comment type="cofactor">
    <cofactor evidence="1">
        <name>FAD</name>
        <dbReference type="ChEBI" id="CHEBI:57692"/>
    </cofactor>
</comment>
<dbReference type="Proteomes" id="UP000503278">
    <property type="component" value="Chromosome"/>
</dbReference>
<feature type="domain" description="Glucose-methanol-choline oxidoreductase C-terminal" evidence="6">
    <location>
        <begin position="227"/>
        <end position="355"/>
    </location>
</feature>
<evidence type="ECO:0000256" key="1">
    <source>
        <dbReference type="ARBA" id="ARBA00001974"/>
    </source>
</evidence>
<evidence type="ECO:0000256" key="5">
    <source>
        <dbReference type="ARBA" id="ARBA00023002"/>
    </source>
</evidence>
<dbReference type="AlphaFoldDB" id="A0A7L5DTI2"/>
<sequence length="366" mass="41530">MDTHVLRIHVDEEKPDQIKSVDIYTEGRKNKIFARQFILAAGGIENPRMLLMSVSKAFPQGIGNQHDNVGRFYMSHLIGSYSAINPYNRENLLFDFEKDKEGVYCRRRWWISPKAQHEKQIGNIIMFLHRSMDAIGHRDPLFSGVFLAKEAMSIVHQKRLGLMYKRLKTSAPAIKEHLHTIVKEGPAMLPQVFKLAKMRFAKRRLPFILPDVNSSDLYLYYQSEHFPNPQSRITLSSETDALGLPLPVIDVQFQPLDIETVVAAHRMFAQQFTSKHLGEIRFDEAELRSYLQDKIINFNSAAHHLGTTRMAEDPAEGVVDANCQVHGVSNLYIAGSSVFATGGHANPTLTILALALKLADHLKKQF</sequence>
<accession>A0A7L5DTI2</accession>
<evidence type="ECO:0000313" key="7">
    <source>
        <dbReference type="EMBL" id="QJD94400.1"/>
    </source>
</evidence>
<dbReference type="InterPro" id="IPR007867">
    <property type="entry name" value="GMC_OxRtase_C"/>
</dbReference>
<dbReference type="InterPro" id="IPR036188">
    <property type="entry name" value="FAD/NAD-bd_sf"/>
</dbReference>
<dbReference type="Gene3D" id="3.50.50.60">
    <property type="entry name" value="FAD/NAD(P)-binding domain"/>
    <property type="match status" value="1"/>
</dbReference>
<name>A0A7L5DTI2_9SPHI</name>
<proteinExistence type="inferred from homology"/>
<keyword evidence="4" id="KW-0274">FAD</keyword>
<dbReference type="GO" id="GO:0016614">
    <property type="term" value="F:oxidoreductase activity, acting on CH-OH group of donors"/>
    <property type="evidence" value="ECO:0007669"/>
    <property type="project" value="InterPro"/>
</dbReference>
<dbReference type="InterPro" id="IPR051473">
    <property type="entry name" value="P2Ox-like"/>
</dbReference>
<dbReference type="PANTHER" id="PTHR42784">
    <property type="entry name" value="PYRANOSE 2-OXIDASE"/>
    <property type="match status" value="1"/>
</dbReference>
<keyword evidence="3" id="KW-0285">Flavoprotein</keyword>
<keyword evidence="8" id="KW-1185">Reference proteome</keyword>
<evidence type="ECO:0000256" key="3">
    <source>
        <dbReference type="ARBA" id="ARBA00022630"/>
    </source>
</evidence>
<evidence type="ECO:0000259" key="6">
    <source>
        <dbReference type="Pfam" id="PF05199"/>
    </source>
</evidence>
<reference evidence="7 8" key="1">
    <citation type="submission" date="2020-04" db="EMBL/GenBank/DDBJ databases">
        <title>Genome sequencing of novel species.</title>
        <authorList>
            <person name="Heo J."/>
            <person name="Kim S.-J."/>
            <person name="Kim J.-S."/>
            <person name="Hong S.-B."/>
            <person name="Kwon S.-W."/>
        </authorList>
    </citation>
    <scope>NUCLEOTIDE SEQUENCE [LARGE SCALE GENOMIC DNA]</scope>
    <source>
        <strain evidence="7 8">F39-2</strain>
    </source>
</reference>
<comment type="similarity">
    <text evidence="2">Belongs to the GMC oxidoreductase family.</text>
</comment>
<organism evidence="7 8">
    <name type="scientific">Mucilaginibacter robiniae</name>
    <dbReference type="NCBI Taxonomy" id="2728022"/>
    <lineage>
        <taxon>Bacteria</taxon>
        <taxon>Pseudomonadati</taxon>
        <taxon>Bacteroidota</taxon>
        <taxon>Sphingobacteriia</taxon>
        <taxon>Sphingobacteriales</taxon>
        <taxon>Sphingobacteriaceae</taxon>
        <taxon>Mucilaginibacter</taxon>
    </lineage>
</organism>
<dbReference type="SUPFAM" id="SSF51905">
    <property type="entry name" value="FAD/NAD(P)-binding domain"/>
    <property type="match status" value="1"/>
</dbReference>
<evidence type="ECO:0000313" key="8">
    <source>
        <dbReference type="Proteomes" id="UP000503278"/>
    </source>
</evidence>